<dbReference type="InterPro" id="IPR004629">
    <property type="entry name" value="WecG_TagA_CpsF"/>
</dbReference>
<organism evidence="4 5">
    <name type="scientific">Stutzerimonas azotifigens</name>
    <dbReference type="NCBI Taxonomy" id="291995"/>
    <lineage>
        <taxon>Bacteria</taxon>
        <taxon>Pseudomonadati</taxon>
        <taxon>Pseudomonadota</taxon>
        <taxon>Gammaproteobacteria</taxon>
        <taxon>Pseudomonadales</taxon>
        <taxon>Pseudomonadaceae</taxon>
        <taxon>Stutzerimonas</taxon>
    </lineage>
</organism>
<comment type="caution">
    <text evidence="4">The sequence shown here is derived from an EMBL/GenBank/DDBJ whole genome shotgun (WGS) entry which is preliminary data.</text>
</comment>
<dbReference type="Pfam" id="PF03808">
    <property type="entry name" value="Glyco_tran_WecG"/>
    <property type="match status" value="1"/>
</dbReference>
<accession>A0ABR5Z7A0</accession>
<keyword evidence="1" id="KW-0328">Glycosyltransferase</keyword>
<dbReference type="PANTHER" id="PTHR34136:SF1">
    <property type="entry name" value="UDP-N-ACETYL-D-MANNOSAMINURONIC ACID TRANSFERASE"/>
    <property type="match status" value="1"/>
</dbReference>
<sequence length="285" mass="32975">MSQETAWAFGVDFYTGSKASLLSDIAKAVHKPYSYVVTPNVDHLVLLQRSGELRKAYAGARLRICDSRILEWLMRRLGIAIKQTIPGSDLTLDLLRWADKQRLRLVLIGATDEECERLRILYPSICLFHHNPPMGFIDRPEDVERCLKFVRETPSELVFYAVGAPRQEILASLVRRDERTGMGFCIGASISFATGTLKRAPLWIQRMRLEWLHRMLSDPRRLVKRYLDDALFLPSAYLRERRWRKTRMKRVAPECRVSRPPLAHRPHVGEGRCDKRRPNGTGPER</sequence>
<keyword evidence="2" id="KW-0808">Transferase</keyword>
<evidence type="ECO:0000313" key="4">
    <source>
        <dbReference type="EMBL" id="MBA1276000.1"/>
    </source>
</evidence>
<dbReference type="RefSeq" id="WP_181073200.1">
    <property type="nucleotide sequence ID" value="NZ_JAAMRF010000015.1"/>
</dbReference>
<feature type="region of interest" description="Disordered" evidence="3">
    <location>
        <begin position="259"/>
        <end position="285"/>
    </location>
</feature>
<keyword evidence="5" id="KW-1185">Reference proteome</keyword>
<name>A0ABR5Z7A0_9GAMM</name>
<dbReference type="PANTHER" id="PTHR34136">
    <property type="match status" value="1"/>
</dbReference>
<evidence type="ECO:0000256" key="3">
    <source>
        <dbReference type="SAM" id="MobiDB-lite"/>
    </source>
</evidence>
<dbReference type="CDD" id="cd06533">
    <property type="entry name" value="Glyco_transf_WecG_TagA"/>
    <property type="match status" value="1"/>
</dbReference>
<feature type="compositionally biased region" description="Basic and acidic residues" evidence="3">
    <location>
        <begin position="267"/>
        <end position="285"/>
    </location>
</feature>
<reference evidence="4 5" key="1">
    <citation type="submission" date="2020-02" db="EMBL/GenBank/DDBJ databases">
        <title>Synteny-based analysis reveals conserved mechanism for high triclosan tolerance in Pseudomonas, as well as instances of horizontal transfer.</title>
        <authorList>
            <person name="Mcfarland A.G."/>
            <person name="Bertucci H.K."/>
            <person name="Litmann E."/>
            <person name="Shen J."/>
            <person name="Huttenhower C."/>
            <person name="Hartmann E.M."/>
        </authorList>
    </citation>
    <scope>NUCLEOTIDE SEQUENCE [LARGE SCALE GENOMIC DNA]</scope>
    <source>
        <strain evidence="4 5">115A1</strain>
    </source>
</reference>
<proteinExistence type="predicted"/>
<evidence type="ECO:0000256" key="2">
    <source>
        <dbReference type="ARBA" id="ARBA00022679"/>
    </source>
</evidence>
<protein>
    <submittedName>
        <fullName evidence="4">WecB/TagA/CpsF family glycosyltransferase</fullName>
    </submittedName>
</protein>
<gene>
    <name evidence="4" type="ORF">G7026_21880</name>
</gene>
<dbReference type="EMBL" id="JAAMRF010000015">
    <property type="protein sequence ID" value="MBA1276000.1"/>
    <property type="molecule type" value="Genomic_DNA"/>
</dbReference>
<dbReference type="NCBIfam" id="TIGR00696">
    <property type="entry name" value="wecG_tagA_cpsF"/>
    <property type="match status" value="1"/>
</dbReference>
<dbReference type="Proteomes" id="UP000786387">
    <property type="component" value="Unassembled WGS sequence"/>
</dbReference>
<evidence type="ECO:0000313" key="5">
    <source>
        <dbReference type="Proteomes" id="UP000786387"/>
    </source>
</evidence>
<evidence type="ECO:0000256" key="1">
    <source>
        <dbReference type="ARBA" id="ARBA00022676"/>
    </source>
</evidence>